<feature type="domain" description="RagB/SusD" evidence="6">
    <location>
        <begin position="371"/>
        <end position="510"/>
    </location>
</feature>
<organism evidence="8 9">
    <name type="scientific">Geofilum rubicundum JCM 15548</name>
    <dbReference type="NCBI Taxonomy" id="1236989"/>
    <lineage>
        <taxon>Bacteria</taxon>
        <taxon>Pseudomonadati</taxon>
        <taxon>Bacteroidota</taxon>
        <taxon>Bacteroidia</taxon>
        <taxon>Marinilabiliales</taxon>
        <taxon>Marinilabiliaceae</taxon>
        <taxon>Geofilum</taxon>
    </lineage>
</organism>
<dbReference type="GO" id="GO:0009279">
    <property type="term" value="C:cell outer membrane"/>
    <property type="evidence" value="ECO:0007669"/>
    <property type="project" value="UniProtKB-SubCell"/>
</dbReference>
<dbReference type="AlphaFoldDB" id="A0A0E9LZ11"/>
<evidence type="ECO:0000256" key="2">
    <source>
        <dbReference type="ARBA" id="ARBA00006275"/>
    </source>
</evidence>
<dbReference type="InterPro" id="IPR033985">
    <property type="entry name" value="SusD-like_N"/>
</dbReference>
<evidence type="ECO:0000256" key="5">
    <source>
        <dbReference type="ARBA" id="ARBA00023237"/>
    </source>
</evidence>
<dbReference type="RefSeq" id="WP_062126257.1">
    <property type="nucleotide sequence ID" value="NZ_BAZW01000031.1"/>
</dbReference>
<dbReference type="STRING" id="1236989.JCM15548_13146"/>
<dbReference type="InterPro" id="IPR011990">
    <property type="entry name" value="TPR-like_helical_dom_sf"/>
</dbReference>
<reference evidence="8 9" key="1">
    <citation type="journal article" date="2015" name="Microbes Environ.">
        <title>Distribution and evolution of nitrogen fixation genes in the phylum bacteroidetes.</title>
        <authorList>
            <person name="Inoue J."/>
            <person name="Oshima K."/>
            <person name="Suda W."/>
            <person name="Sakamoto M."/>
            <person name="Iino T."/>
            <person name="Noda S."/>
            <person name="Hongoh Y."/>
            <person name="Hattori M."/>
            <person name="Ohkuma M."/>
        </authorList>
    </citation>
    <scope>NUCLEOTIDE SEQUENCE [LARGE SCALE GENOMIC DNA]</scope>
    <source>
        <strain evidence="8">JCM 15548</strain>
    </source>
</reference>
<comment type="subcellular location">
    <subcellularLocation>
        <location evidence="1">Cell outer membrane</location>
    </subcellularLocation>
</comment>
<feature type="domain" description="SusD-like N-terminal" evidence="7">
    <location>
        <begin position="22"/>
        <end position="228"/>
    </location>
</feature>
<keyword evidence="9" id="KW-1185">Reference proteome</keyword>
<evidence type="ECO:0000256" key="3">
    <source>
        <dbReference type="ARBA" id="ARBA00022729"/>
    </source>
</evidence>
<accession>A0A0E9LZ11</accession>
<evidence type="ECO:0000313" key="9">
    <source>
        <dbReference type="Proteomes" id="UP000032900"/>
    </source>
</evidence>
<sequence>MKKIFSIIGLTFMVIGFSACSDWLDLRPESEIVLDDFWQDESEVNQVVAACYRSLTENGVMERMMTWGELRSDNVVKGTLQDMPTSMFRLIDGDLSINNEYAKWGPFYTVINYCNTFLHYAPEVVERDANFTESKFNSLKAEVLTLRALSYFYLVRTFKEVPWIDAPSIADNQDYQIPKSSETFVLNKLLEDLTFAERYSRDQFETELLSKARITKSAVRSLMADIYMWMEDYEAAVAYCDKVMANTDLELVEGEEMLYEVFFNKNASESIFELQFERDIKENDLVRANYGSYDRTVGFWTFPLALVTGNENFKIFNVQVGTTYESEEDLRRKDFLYSTSVAQDFFSIFKYVGARRIEMEDGSSAYVFGSHVPNWIVYRLSDIILLRAEALVQLNRLEEAMEMVNLTYMRSNIEEGTLELNLDFYNSQGQMTNLVLRERQRELMFEGKRWFDLMRLARREDSPVSLVGYVVKKYAGGSNNLKLSVMDALYMPIHIDEFNSNSALEQNPYYEIEDGNITK</sequence>
<evidence type="ECO:0000256" key="4">
    <source>
        <dbReference type="ARBA" id="ARBA00023136"/>
    </source>
</evidence>
<dbReference type="Proteomes" id="UP000032900">
    <property type="component" value="Unassembled WGS sequence"/>
</dbReference>
<proteinExistence type="inferred from homology"/>
<comment type="caution">
    <text evidence="8">The sequence shown here is derived from an EMBL/GenBank/DDBJ whole genome shotgun (WGS) entry which is preliminary data.</text>
</comment>
<protein>
    <submittedName>
        <fullName evidence="8">Outer membrane protein</fullName>
    </submittedName>
</protein>
<keyword evidence="4" id="KW-0472">Membrane</keyword>
<dbReference type="InterPro" id="IPR012944">
    <property type="entry name" value="SusD_RagB_dom"/>
</dbReference>
<dbReference type="Pfam" id="PF14322">
    <property type="entry name" value="SusD-like_3"/>
    <property type="match status" value="1"/>
</dbReference>
<gene>
    <name evidence="8" type="ORF">JCM15548_13146</name>
</gene>
<dbReference type="SUPFAM" id="SSF48452">
    <property type="entry name" value="TPR-like"/>
    <property type="match status" value="1"/>
</dbReference>
<dbReference type="Pfam" id="PF07980">
    <property type="entry name" value="SusD_RagB"/>
    <property type="match status" value="1"/>
</dbReference>
<evidence type="ECO:0000256" key="1">
    <source>
        <dbReference type="ARBA" id="ARBA00004442"/>
    </source>
</evidence>
<evidence type="ECO:0000259" key="6">
    <source>
        <dbReference type="Pfam" id="PF07980"/>
    </source>
</evidence>
<keyword evidence="3" id="KW-0732">Signal</keyword>
<dbReference type="OrthoDB" id="1016139at2"/>
<evidence type="ECO:0000313" key="8">
    <source>
        <dbReference type="EMBL" id="GAO30832.1"/>
    </source>
</evidence>
<dbReference type="EMBL" id="BAZW01000031">
    <property type="protein sequence ID" value="GAO30832.1"/>
    <property type="molecule type" value="Genomic_DNA"/>
</dbReference>
<dbReference type="Gene3D" id="1.25.40.390">
    <property type="match status" value="1"/>
</dbReference>
<name>A0A0E9LZ11_9BACT</name>
<comment type="similarity">
    <text evidence="2">Belongs to the SusD family.</text>
</comment>
<evidence type="ECO:0000259" key="7">
    <source>
        <dbReference type="Pfam" id="PF14322"/>
    </source>
</evidence>
<dbReference type="PROSITE" id="PS51257">
    <property type="entry name" value="PROKAR_LIPOPROTEIN"/>
    <property type="match status" value="1"/>
</dbReference>
<keyword evidence="5" id="KW-0998">Cell outer membrane</keyword>